<dbReference type="AlphaFoldDB" id="A0A0D2QMM8"/>
<evidence type="ECO:0000256" key="1">
    <source>
        <dbReference type="ARBA" id="ARBA00004613"/>
    </source>
</evidence>
<keyword evidence="3" id="KW-0713">Self-incompatibility</keyword>
<feature type="signal peptide" evidence="6">
    <location>
        <begin position="1"/>
        <end position="28"/>
    </location>
</feature>
<dbReference type="InterPro" id="IPR010264">
    <property type="entry name" value="Self-incomp_S1"/>
</dbReference>
<proteinExistence type="inferred from homology"/>
<comment type="subcellular location">
    <subcellularLocation>
        <location evidence="1">Secreted</location>
    </subcellularLocation>
</comment>
<evidence type="ECO:0000256" key="6">
    <source>
        <dbReference type="SAM" id="SignalP"/>
    </source>
</evidence>
<keyword evidence="8" id="KW-1185">Reference proteome</keyword>
<name>A0A0D2QMM8_GOSRA</name>
<dbReference type="Proteomes" id="UP000032304">
    <property type="component" value="Chromosome 3"/>
</dbReference>
<keyword evidence="5 6" id="KW-0732">Signal</keyword>
<evidence type="ECO:0000256" key="2">
    <source>
        <dbReference type="ARBA" id="ARBA00005581"/>
    </source>
</evidence>
<evidence type="ECO:0000256" key="5">
    <source>
        <dbReference type="ARBA" id="ARBA00022729"/>
    </source>
</evidence>
<reference evidence="7 8" key="1">
    <citation type="journal article" date="2012" name="Nature">
        <title>Repeated polyploidization of Gossypium genomes and the evolution of spinnable cotton fibres.</title>
        <authorList>
            <person name="Paterson A.H."/>
            <person name="Wendel J.F."/>
            <person name="Gundlach H."/>
            <person name="Guo H."/>
            <person name="Jenkins J."/>
            <person name="Jin D."/>
            <person name="Llewellyn D."/>
            <person name="Showmaker K.C."/>
            <person name="Shu S."/>
            <person name="Udall J."/>
            <person name="Yoo M.J."/>
            <person name="Byers R."/>
            <person name="Chen W."/>
            <person name="Doron-Faigenboim A."/>
            <person name="Duke M.V."/>
            <person name="Gong L."/>
            <person name="Grimwood J."/>
            <person name="Grover C."/>
            <person name="Grupp K."/>
            <person name="Hu G."/>
            <person name="Lee T.H."/>
            <person name="Li J."/>
            <person name="Lin L."/>
            <person name="Liu T."/>
            <person name="Marler B.S."/>
            <person name="Page J.T."/>
            <person name="Roberts A.W."/>
            <person name="Romanel E."/>
            <person name="Sanders W.S."/>
            <person name="Szadkowski E."/>
            <person name="Tan X."/>
            <person name="Tang H."/>
            <person name="Xu C."/>
            <person name="Wang J."/>
            <person name="Wang Z."/>
            <person name="Zhang D."/>
            <person name="Zhang L."/>
            <person name="Ashrafi H."/>
            <person name="Bedon F."/>
            <person name="Bowers J.E."/>
            <person name="Brubaker C.L."/>
            <person name="Chee P.W."/>
            <person name="Das S."/>
            <person name="Gingle A.R."/>
            <person name="Haigler C.H."/>
            <person name="Harker D."/>
            <person name="Hoffmann L.V."/>
            <person name="Hovav R."/>
            <person name="Jones D.C."/>
            <person name="Lemke C."/>
            <person name="Mansoor S."/>
            <person name="ur Rahman M."/>
            <person name="Rainville L.N."/>
            <person name="Rambani A."/>
            <person name="Reddy U.K."/>
            <person name="Rong J.K."/>
            <person name="Saranga Y."/>
            <person name="Scheffler B.E."/>
            <person name="Scheffler J.A."/>
            <person name="Stelly D.M."/>
            <person name="Triplett B.A."/>
            <person name="Van Deynze A."/>
            <person name="Vaslin M.F."/>
            <person name="Waghmare V.N."/>
            <person name="Walford S.A."/>
            <person name="Wright R.J."/>
            <person name="Zaki E.A."/>
            <person name="Zhang T."/>
            <person name="Dennis E.S."/>
            <person name="Mayer K.F."/>
            <person name="Peterson D.G."/>
            <person name="Rokhsar D.S."/>
            <person name="Wang X."/>
            <person name="Schmutz J."/>
        </authorList>
    </citation>
    <scope>NUCLEOTIDE SEQUENCE [LARGE SCALE GENOMIC DNA]</scope>
</reference>
<protein>
    <recommendedName>
        <fullName evidence="9">S-protein homolog</fullName>
    </recommendedName>
</protein>
<accession>A0A0D2QMM8</accession>
<evidence type="ECO:0000256" key="3">
    <source>
        <dbReference type="ARBA" id="ARBA00022471"/>
    </source>
</evidence>
<evidence type="ECO:0000313" key="8">
    <source>
        <dbReference type="Proteomes" id="UP000032304"/>
    </source>
</evidence>
<dbReference type="eggNOG" id="ENOG502SC08">
    <property type="taxonomic scope" value="Eukaryota"/>
</dbReference>
<comment type="similarity">
    <text evidence="2">Belongs to the plant self-incompatibility (S1) protein family.</text>
</comment>
<keyword evidence="4" id="KW-0964">Secreted</keyword>
<gene>
    <name evidence="7" type="ORF">B456_003G184800</name>
</gene>
<evidence type="ECO:0008006" key="9">
    <source>
        <dbReference type="Google" id="ProtNLM"/>
    </source>
</evidence>
<dbReference type="GO" id="GO:0005576">
    <property type="term" value="C:extracellular region"/>
    <property type="evidence" value="ECO:0007669"/>
    <property type="project" value="UniProtKB-SubCell"/>
</dbReference>
<sequence>MLVGNHKFIGFTFLITFRLLSFSIRSSAFLDSIFPTVTVTLINEASHSVYLKCGFDEGGEYKGLQKMEPGDSITWSFVELIFPLRWCYVHIDEETYGAFWAFTVFLQCHDCKWIIRDDGAYHFNHFYDVWKKTRLFFQY</sequence>
<dbReference type="OMA" id="RWCYVHI"/>
<dbReference type="EMBL" id="CM001742">
    <property type="protein sequence ID" value="KJB21024.1"/>
    <property type="molecule type" value="Genomic_DNA"/>
</dbReference>
<dbReference type="Gramene" id="KJB21024">
    <property type="protein sequence ID" value="KJB21024"/>
    <property type="gene ID" value="B456_003G184800"/>
</dbReference>
<evidence type="ECO:0000256" key="4">
    <source>
        <dbReference type="ARBA" id="ARBA00022525"/>
    </source>
</evidence>
<evidence type="ECO:0000313" key="7">
    <source>
        <dbReference type="EMBL" id="KJB21024.1"/>
    </source>
</evidence>
<dbReference type="GO" id="GO:0060320">
    <property type="term" value="P:rejection of self pollen"/>
    <property type="evidence" value="ECO:0007669"/>
    <property type="project" value="UniProtKB-KW"/>
</dbReference>
<feature type="chain" id="PRO_5002250438" description="S-protein homolog" evidence="6">
    <location>
        <begin position="29"/>
        <end position="139"/>
    </location>
</feature>
<organism evidence="7 8">
    <name type="scientific">Gossypium raimondii</name>
    <name type="common">Peruvian cotton</name>
    <name type="synonym">Gossypium klotzschianum subsp. raimondii</name>
    <dbReference type="NCBI Taxonomy" id="29730"/>
    <lineage>
        <taxon>Eukaryota</taxon>
        <taxon>Viridiplantae</taxon>
        <taxon>Streptophyta</taxon>
        <taxon>Embryophyta</taxon>
        <taxon>Tracheophyta</taxon>
        <taxon>Spermatophyta</taxon>
        <taxon>Magnoliopsida</taxon>
        <taxon>eudicotyledons</taxon>
        <taxon>Gunneridae</taxon>
        <taxon>Pentapetalae</taxon>
        <taxon>rosids</taxon>
        <taxon>malvids</taxon>
        <taxon>Malvales</taxon>
        <taxon>Malvaceae</taxon>
        <taxon>Malvoideae</taxon>
        <taxon>Gossypium</taxon>
    </lineage>
</organism>
<dbReference type="Pfam" id="PF05938">
    <property type="entry name" value="Self-incomp_S1"/>
    <property type="match status" value="1"/>
</dbReference>